<evidence type="ECO:0000313" key="19">
    <source>
        <dbReference type="Proteomes" id="UP000177165"/>
    </source>
</evidence>
<dbReference type="GO" id="GO:0004222">
    <property type="term" value="F:metalloendopeptidase activity"/>
    <property type="evidence" value="ECO:0007669"/>
    <property type="project" value="InterPro"/>
</dbReference>
<comment type="caution">
    <text evidence="18">The sequence shown here is derived from an EMBL/GenBank/DDBJ whole genome shotgun (WGS) entry which is preliminary data.</text>
</comment>
<dbReference type="InterPro" id="IPR005936">
    <property type="entry name" value="FtsH"/>
</dbReference>
<keyword evidence="18" id="KW-0131">Cell cycle</keyword>
<dbReference type="HAMAP" id="MF_01458">
    <property type="entry name" value="FtsH"/>
    <property type="match status" value="1"/>
</dbReference>
<dbReference type="GO" id="GO:0030163">
    <property type="term" value="P:protein catabolic process"/>
    <property type="evidence" value="ECO:0007669"/>
    <property type="project" value="UniProtKB-UniRule"/>
</dbReference>
<evidence type="ECO:0000256" key="8">
    <source>
        <dbReference type="ARBA" id="ARBA00022801"/>
    </source>
</evidence>
<keyword evidence="6 15" id="KW-0479">Metal-binding</keyword>
<proteinExistence type="inferred from homology"/>
<name>A0A1G2ATZ9_9BACT</name>
<dbReference type="PROSITE" id="PS00674">
    <property type="entry name" value="AAA"/>
    <property type="match status" value="1"/>
</dbReference>
<dbReference type="Pfam" id="PF06480">
    <property type="entry name" value="FtsH_ext"/>
    <property type="match status" value="1"/>
</dbReference>
<dbReference type="InterPro" id="IPR041569">
    <property type="entry name" value="AAA_lid_3"/>
</dbReference>
<dbReference type="Gene3D" id="1.20.58.760">
    <property type="entry name" value="Peptidase M41"/>
    <property type="match status" value="1"/>
</dbReference>
<feature type="transmembrane region" description="Helical" evidence="15">
    <location>
        <begin position="12"/>
        <end position="31"/>
    </location>
</feature>
<evidence type="ECO:0000256" key="4">
    <source>
        <dbReference type="ARBA" id="ARBA00022670"/>
    </source>
</evidence>
<feature type="binding site" evidence="15">
    <location>
        <position position="431"/>
    </location>
    <ligand>
        <name>Zn(2+)</name>
        <dbReference type="ChEBI" id="CHEBI:29105"/>
        <note>catalytic</note>
    </ligand>
</feature>
<dbReference type="Pfam" id="PF01434">
    <property type="entry name" value="Peptidase_M41"/>
    <property type="match status" value="1"/>
</dbReference>
<evidence type="ECO:0000256" key="12">
    <source>
        <dbReference type="ARBA" id="ARBA00023049"/>
    </source>
</evidence>
<dbReference type="STRING" id="1798540.A3B74_05010"/>
<dbReference type="InterPro" id="IPR003593">
    <property type="entry name" value="AAA+_ATPase"/>
</dbReference>
<dbReference type="SMART" id="SM00382">
    <property type="entry name" value="AAA"/>
    <property type="match status" value="1"/>
</dbReference>
<keyword evidence="5 15" id="KW-0812">Transmembrane</keyword>
<dbReference type="GO" id="GO:0004176">
    <property type="term" value="F:ATP-dependent peptidase activity"/>
    <property type="evidence" value="ECO:0007669"/>
    <property type="project" value="InterPro"/>
</dbReference>
<keyword evidence="4 15" id="KW-0645">Protease</keyword>
<dbReference type="SUPFAM" id="SSF52540">
    <property type="entry name" value="P-loop containing nucleoside triphosphate hydrolases"/>
    <property type="match status" value="1"/>
</dbReference>
<dbReference type="Proteomes" id="UP000177165">
    <property type="component" value="Unassembled WGS sequence"/>
</dbReference>
<feature type="active site" evidence="15">
    <location>
        <position position="432"/>
    </location>
</feature>
<dbReference type="EC" id="3.4.24.-" evidence="15"/>
<accession>A0A1G2ATZ9</accession>
<dbReference type="FunFam" id="1.20.58.760:FF:000001">
    <property type="entry name" value="ATP-dependent zinc metalloprotease FtsH"/>
    <property type="match status" value="1"/>
</dbReference>
<dbReference type="Gene3D" id="1.10.8.60">
    <property type="match status" value="1"/>
</dbReference>
<dbReference type="InterPro" id="IPR027417">
    <property type="entry name" value="P-loop_NTPase"/>
</dbReference>
<dbReference type="InterPro" id="IPR000642">
    <property type="entry name" value="Peptidase_M41"/>
</dbReference>
<comment type="similarity">
    <text evidence="2 15">In the C-terminal section; belongs to the peptidase M41 family.</text>
</comment>
<evidence type="ECO:0000256" key="1">
    <source>
        <dbReference type="ARBA" id="ARBA00004370"/>
    </source>
</evidence>
<dbReference type="FunFam" id="3.40.50.300:FF:000001">
    <property type="entry name" value="ATP-dependent zinc metalloprotease FtsH"/>
    <property type="match status" value="1"/>
</dbReference>
<feature type="binding site" evidence="15">
    <location>
        <position position="435"/>
    </location>
    <ligand>
        <name>Zn(2+)</name>
        <dbReference type="ChEBI" id="CHEBI:29105"/>
        <note>catalytic</note>
    </ligand>
</feature>
<dbReference type="GO" id="GO:0008270">
    <property type="term" value="F:zinc ion binding"/>
    <property type="evidence" value="ECO:0007669"/>
    <property type="project" value="UniProtKB-UniRule"/>
</dbReference>
<evidence type="ECO:0000256" key="6">
    <source>
        <dbReference type="ARBA" id="ARBA00022723"/>
    </source>
</evidence>
<evidence type="ECO:0000256" key="16">
    <source>
        <dbReference type="RuleBase" id="RU003651"/>
    </source>
</evidence>
<keyword evidence="9 15" id="KW-0862">Zinc</keyword>
<protein>
    <recommendedName>
        <fullName evidence="15">ATP-dependent zinc metalloprotease FtsH</fullName>
        <ecNumber evidence="15">3.4.24.-</ecNumber>
    </recommendedName>
</protein>
<dbReference type="AlphaFoldDB" id="A0A1G2ATZ9"/>
<dbReference type="PANTHER" id="PTHR23076:SF97">
    <property type="entry name" value="ATP-DEPENDENT ZINC METALLOPROTEASE YME1L1"/>
    <property type="match status" value="1"/>
</dbReference>
<sequence>MKKPSLQQNIFRNFAVFLVVFLFIASLLSFYNQSPFHQSEEVDIATFVTQIKKGEVEQVTVEGEKLNITLGDGKKEFTRKETEESLTTLLKNFGVSTKQLEEVKIVVKDSTTSFFILSSILPFIIPFLLIGGLIWYMMRQVQGANNRALMFGQSRARELNPEKKRVNFKDVAGLKEAKTELEEIVEFLKNPKKFNALGARIPKGVLLVGVPGTGKTLLARAVAGEADVPFYHISGSEFVEMFVGVGASRVRDLFRKAKKTAPCIVFIDEIDAVGRQRGAGLGGSHDEREQTLNQILVEMDGFDNETNVIIIAATNRPDVLDPALLRPGRFDRRVVITLPDIKEREAILIVHAQGKPFASDVDLHVLAQRTPGFSGADLSNVLNEAAIFAARKNKKKIIMQDALESIEKVMLGPERRSHVMNEKEKKITAYHEAGHALVAHVLPDADPVRKVSIVSRGAAGGYTLKLPGEDKHFHSKAEFIADLAVMLAGHAAEKFIFNDVTTGASDDLRKATKLARKIVMEYGMSEAMSFRTYGEKEELIFLGREIGEQRDYSEETARMIDNEVSQFLNNSYSKAREIILKYKEKLENIAQTLLEKETLEQEAFEALMKA</sequence>
<dbReference type="EMBL" id="MHKB01000002">
    <property type="protein sequence ID" value="OGY79989.1"/>
    <property type="molecule type" value="Genomic_DNA"/>
</dbReference>
<dbReference type="InterPro" id="IPR003960">
    <property type="entry name" value="ATPase_AAA_CS"/>
</dbReference>
<evidence type="ECO:0000256" key="10">
    <source>
        <dbReference type="ARBA" id="ARBA00022840"/>
    </source>
</evidence>
<dbReference type="InterPro" id="IPR011546">
    <property type="entry name" value="Pept_M41_FtsH_extracell"/>
</dbReference>
<feature type="binding site" evidence="15">
    <location>
        <position position="507"/>
    </location>
    <ligand>
        <name>Zn(2+)</name>
        <dbReference type="ChEBI" id="CHEBI:29105"/>
        <note>catalytic</note>
    </ligand>
</feature>
<evidence type="ECO:0000256" key="14">
    <source>
        <dbReference type="ARBA" id="ARBA00061570"/>
    </source>
</evidence>
<keyword evidence="18" id="KW-0132">Cell division</keyword>
<dbReference type="GO" id="GO:0016887">
    <property type="term" value="F:ATP hydrolysis activity"/>
    <property type="evidence" value="ECO:0007669"/>
    <property type="project" value="UniProtKB-UniRule"/>
</dbReference>
<keyword evidence="12 15" id="KW-0482">Metalloprotease</keyword>
<organism evidence="18 19">
    <name type="scientific">Candidatus Kerfeldbacteria bacterium RIFCSPHIGHO2_02_FULL_42_14</name>
    <dbReference type="NCBI Taxonomy" id="1798540"/>
    <lineage>
        <taxon>Bacteria</taxon>
        <taxon>Candidatus Kerfeldiibacteriota</taxon>
    </lineage>
</organism>
<comment type="cofactor">
    <cofactor evidence="15">
        <name>Zn(2+)</name>
        <dbReference type="ChEBI" id="CHEBI:29105"/>
    </cofactor>
    <text evidence="15">Binds 1 zinc ion per subunit.</text>
</comment>
<feature type="domain" description="AAA+ ATPase" evidence="17">
    <location>
        <begin position="201"/>
        <end position="340"/>
    </location>
</feature>
<dbReference type="NCBIfam" id="TIGR01241">
    <property type="entry name" value="FtsH_fam"/>
    <property type="match status" value="1"/>
</dbReference>
<evidence type="ECO:0000256" key="2">
    <source>
        <dbReference type="ARBA" id="ARBA00010044"/>
    </source>
</evidence>
<dbReference type="GO" id="GO:0005524">
    <property type="term" value="F:ATP binding"/>
    <property type="evidence" value="ECO:0007669"/>
    <property type="project" value="UniProtKB-UniRule"/>
</dbReference>
<evidence type="ECO:0000256" key="13">
    <source>
        <dbReference type="ARBA" id="ARBA00023136"/>
    </source>
</evidence>
<keyword evidence="13 15" id="KW-0472">Membrane</keyword>
<evidence type="ECO:0000256" key="9">
    <source>
        <dbReference type="ARBA" id="ARBA00022833"/>
    </source>
</evidence>
<dbReference type="CDD" id="cd19501">
    <property type="entry name" value="RecA-like_FtsH"/>
    <property type="match status" value="1"/>
</dbReference>
<keyword evidence="10 15" id="KW-0067">ATP-binding</keyword>
<dbReference type="SUPFAM" id="SSF140990">
    <property type="entry name" value="FtsH protease domain-like"/>
    <property type="match status" value="1"/>
</dbReference>
<dbReference type="InterPro" id="IPR037219">
    <property type="entry name" value="Peptidase_M41-like"/>
</dbReference>
<comment type="subunit">
    <text evidence="15">Homohexamer.</text>
</comment>
<feature type="binding site" evidence="15">
    <location>
        <begin position="209"/>
        <end position="216"/>
    </location>
    <ligand>
        <name>ATP</name>
        <dbReference type="ChEBI" id="CHEBI:30616"/>
    </ligand>
</feature>
<dbReference type="Gene3D" id="3.40.50.300">
    <property type="entry name" value="P-loop containing nucleotide triphosphate hydrolases"/>
    <property type="match status" value="1"/>
</dbReference>
<dbReference type="FunFam" id="1.10.8.60:FF:000001">
    <property type="entry name" value="ATP-dependent zinc metalloprotease FtsH"/>
    <property type="match status" value="1"/>
</dbReference>
<dbReference type="PANTHER" id="PTHR23076">
    <property type="entry name" value="METALLOPROTEASE M41 FTSH"/>
    <property type="match status" value="1"/>
</dbReference>
<keyword evidence="7 15" id="KW-0547">Nucleotide-binding</keyword>
<evidence type="ECO:0000256" key="15">
    <source>
        <dbReference type="HAMAP-Rule" id="MF_01458"/>
    </source>
</evidence>
<evidence type="ECO:0000259" key="17">
    <source>
        <dbReference type="SMART" id="SM00382"/>
    </source>
</evidence>
<feature type="transmembrane region" description="Helical" evidence="15">
    <location>
        <begin position="114"/>
        <end position="137"/>
    </location>
</feature>
<comment type="subcellular location">
    <subcellularLocation>
        <location evidence="15">Cell membrane</location>
        <topology evidence="15">Multi-pass membrane protein</topology>
        <orientation evidence="15">Cytoplasmic side</orientation>
    </subcellularLocation>
    <subcellularLocation>
        <location evidence="1">Membrane</location>
    </subcellularLocation>
</comment>
<dbReference type="InterPro" id="IPR003959">
    <property type="entry name" value="ATPase_AAA_core"/>
</dbReference>
<keyword evidence="11 15" id="KW-1133">Transmembrane helix</keyword>
<comment type="function">
    <text evidence="15">Acts as a processive, ATP-dependent zinc metallopeptidase for both cytoplasmic and membrane proteins. Plays a role in the quality control of integral membrane proteins.</text>
</comment>
<evidence type="ECO:0000256" key="5">
    <source>
        <dbReference type="ARBA" id="ARBA00022692"/>
    </source>
</evidence>
<keyword evidence="3 15" id="KW-1003">Cell membrane</keyword>
<dbReference type="Pfam" id="PF17862">
    <property type="entry name" value="AAA_lid_3"/>
    <property type="match status" value="1"/>
</dbReference>
<dbReference type="GO" id="GO:0006508">
    <property type="term" value="P:proteolysis"/>
    <property type="evidence" value="ECO:0007669"/>
    <property type="project" value="UniProtKB-KW"/>
</dbReference>
<comment type="similarity">
    <text evidence="16">Belongs to the AAA ATPase family.</text>
</comment>
<dbReference type="GO" id="GO:0005886">
    <property type="term" value="C:plasma membrane"/>
    <property type="evidence" value="ECO:0007669"/>
    <property type="project" value="UniProtKB-SubCell"/>
</dbReference>
<comment type="similarity">
    <text evidence="14 15">In the central section; belongs to the AAA ATPase family.</text>
</comment>
<evidence type="ECO:0000256" key="7">
    <source>
        <dbReference type="ARBA" id="ARBA00022741"/>
    </source>
</evidence>
<reference evidence="18 19" key="1">
    <citation type="journal article" date="2016" name="Nat. Commun.">
        <title>Thousands of microbial genomes shed light on interconnected biogeochemical processes in an aquifer system.</title>
        <authorList>
            <person name="Anantharaman K."/>
            <person name="Brown C.T."/>
            <person name="Hug L.A."/>
            <person name="Sharon I."/>
            <person name="Castelle C.J."/>
            <person name="Probst A.J."/>
            <person name="Thomas B.C."/>
            <person name="Singh A."/>
            <person name="Wilkins M.J."/>
            <person name="Karaoz U."/>
            <person name="Brodie E.L."/>
            <person name="Williams K.H."/>
            <person name="Hubbard S.S."/>
            <person name="Banfield J.F."/>
        </authorList>
    </citation>
    <scope>NUCLEOTIDE SEQUENCE [LARGE SCALE GENOMIC DNA]</scope>
</reference>
<evidence type="ECO:0000256" key="11">
    <source>
        <dbReference type="ARBA" id="ARBA00022989"/>
    </source>
</evidence>
<dbReference type="GO" id="GO:0051301">
    <property type="term" value="P:cell division"/>
    <property type="evidence" value="ECO:0007669"/>
    <property type="project" value="UniProtKB-KW"/>
</dbReference>
<gene>
    <name evidence="15" type="primary">ftsH</name>
    <name evidence="18" type="ORF">A3B74_05010</name>
</gene>
<dbReference type="Pfam" id="PF00004">
    <property type="entry name" value="AAA"/>
    <property type="match status" value="1"/>
</dbReference>
<keyword evidence="8 15" id="KW-0378">Hydrolase</keyword>
<evidence type="ECO:0000313" key="18">
    <source>
        <dbReference type="EMBL" id="OGY79989.1"/>
    </source>
</evidence>
<evidence type="ECO:0000256" key="3">
    <source>
        <dbReference type="ARBA" id="ARBA00022475"/>
    </source>
</evidence>